<dbReference type="KEGG" id="goe:100897305"/>
<evidence type="ECO:0000256" key="11">
    <source>
        <dbReference type="SAM" id="MobiDB-lite"/>
    </source>
</evidence>
<evidence type="ECO:0000256" key="9">
    <source>
        <dbReference type="PIRSR" id="PIRSR600175-2"/>
    </source>
</evidence>
<dbReference type="PROSITE" id="PS00754">
    <property type="entry name" value="NA_NEUROTRAN_SYMP_2"/>
    <property type="match status" value="1"/>
</dbReference>
<dbReference type="GO" id="GO:0046872">
    <property type="term" value="F:metal ion binding"/>
    <property type="evidence" value="ECO:0007669"/>
    <property type="project" value="UniProtKB-KW"/>
</dbReference>
<dbReference type="PROSITE" id="PS00610">
    <property type="entry name" value="NA_NEUROTRAN_SYMP_1"/>
    <property type="match status" value="1"/>
</dbReference>
<dbReference type="SUPFAM" id="SSF161070">
    <property type="entry name" value="SNF-like"/>
    <property type="match status" value="1"/>
</dbReference>
<evidence type="ECO:0000256" key="10">
    <source>
        <dbReference type="RuleBase" id="RU003732"/>
    </source>
</evidence>
<keyword evidence="9" id="KW-1015">Disulfide bond</keyword>
<keyword evidence="7 12" id="KW-0472">Membrane</keyword>
<feature type="transmembrane region" description="Helical" evidence="12">
    <location>
        <begin position="317"/>
        <end position="338"/>
    </location>
</feature>
<feature type="transmembrane region" description="Helical" evidence="12">
    <location>
        <begin position="208"/>
        <end position="229"/>
    </location>
</feature>
<protein>
    <recommendedName>
        <fullName evidence="10">Transporter</fullName>
    </recommendedName>
</protein>
<evidence type="ECO:0000256" key="5">
    <source>
        <dbReference type="ARBA" id="ARBA00022847"/>
    </source>
</evidence>
<sequence length="656" mass="71946">MKNVKSASSPMSEVFRHENPFSFSSVARSISLARPKWASKLEFLLSGLSYAVGLGNIWRFPYLCYNNGGGAFLIPYFTMLVLIGIPLYLFETALGQFAQEGPTSVWRICPLFRGIGWAMFSVSFLVATYYNILMAYSLNFLIYSFQGPLPWSHCNNSWNSPNCITIQSQNLTSNATDALALKSPPEEFFTRYILNQSDSIENVGPVRVETALCLLVCWAMIYMCLLNGIQSLGKVSYFTALFPYIVLTVFLVEGLSLPGAAAGIDFYLKPDWDTLLTFQVWLKAAQQIFFSLSPCWGGVIALASYSDFHNNCVRDTMVIGIGNCITSFYGGFAIFSIIGHMASVKGVPVADVIDTGAGLAFIAYPEAITKLPFPQMWSVLFFVMLLSLGFGTMFTIVESVVTSIVDVKPKVLASRKKIILLAVCLGYFLIGLVMCTRAGMYIVQLLDNFVAVLSSLVIGLTEVLVVSYVYGADRFIGNMRQMLSAYRVAYAYWKYMFKFVVPGTIAVVLCVTLSEDEPTSYGSYVFPSWTSSVGYGLNFISVSLIVLGAILQLSSENGTFTERFRSAIKARKLRRRKVPILMDFPNGTIPQRKKDPNLASGRSSAERAAAFQGPTRPNAESTTTAGAIEAGAKLARSTVTTDGTETTAGKIAAKAT</sequence>
<feature type="transmembrane region" description="Helical" evidence="12">
    <location>
        <begin position="41"/>
        <end position="58"/>
    </location>
</feature>
<evidence type="ECO:0000256" key="7">
    <source>
        <dbReference type="ARBA" id="ARBA00023136"/>
    </source>
</evidence>
<feature type="transmembrane region" description="Helical" evidence="12">
    <location>
        <begin position="492"/>
        <end position="514"/>
    </location>
</feature>
<feature type="transmembrane region" description="Helical" evidence="12">
    <location>
        <begin position="111"/>
        <end position="132"/>
    </location>
</feature>
<dbReference type="InterPro" id="IPR037272">
    <property type="entry name" value="SNS_sf"/>
</dbReference>
<dbReference type="PANTHER" id="PTHR11616:SF240">
    <property type="entry name" value="BLOATED TUBULES, ISOFORM B-RELATED"/>
    <property type="match status" value="1"/>
</dbReference>
<dbReference type="PANTHER" id="PTHR11616">
    <property type="entry name" value="SODIUM/CHLORIDE DEPENDENT TRANSPORTER"/>
    <property type="match status" value="1"/>
</dbReference>
<feature type="binding site" evidence="8">
    <location>
        <position position="323"/>
    </location>
    <ligand>
        <name>Na(+)</name>
        <dbReference type="ChEBI" id="CHEBI:29101"/>
        <label>1</label>
    </ligand>
</feature>
<dbReference type="AlphaFoldDB" id="A0AAJ7L5Z2"/>
<evidence type="ECO:0000256" key="6">
    <source>
        <dbReference type="ARBA" id="ARBA00022989"/>
    </source>
</evidence>
<feature type="compositionally biased region" description="Low complexity" evidence="11">
    <location>
        <begin position="638"/>
        <end position="647"/>
    </location>
</feature>
<feature type="transmembrane region" description="Helical" evidence="12">
    <location>
        <begin position="418"/>
        <end position="443"/>
    </location>
</feature>
<feature type="binding site" evidence="8">
    <location>
        <position position="291"/>
    </location>
    <ligand>
        <name>Na(+)</name>
        <dbReference type="ChEBI" id="CHEBI:29101"/>
        <label>1</label>
    </ligand>
</feature>
<dbReference type="Proteomes" id="UP000694867">
    <property type="component" value="Unplaced"/>
</dbReference>
<evidence type="ECO:0000256" key="3">
    <source>
        <dbReference type="ARBA" id="ARBA00022448"/>
    </source>
</evidence>
<feature type="transmembrane region" description="Helical" evidence="12">
    <location>
        <begin position="534"/>
        <end position="553"/>
    </location>
</feature>
<feature type="transmembrane region" description="Helical" evidence="12">
    <location>
        <begin position="241"/>
        <end position="264"/>
    </location>
</feature>
<keyword evidence="8" id="KW-0479">Metal-binding</keyword>
<feature type="transmembrane region" description="Helical" evidence="12">
    <location>
        <begin position="449"/>
        <end position="471"/>
    </location>
</feature>
<feature type="transmembrane region" description="Helical" evidence="12">
    <location>
        <begin position="376"/>
        <end position="397"/>
    </location>
</feature>
<dbReference type="GO" id="GO:0015375">
    <property type="term" value="F:glycine:sodium symporter activity"/>
    <property type="evidence" value="ECO:0007669"/>
    <property type="project" value="TreeGrafter"/>
</dbReference>
<feature type="binding site" evidence="8">
    <location>
        <position position="388"/>
    </location>
    <ligand>
        <name>Na(+)</name>
        <dbReference type="ChEBI" id="CHEBI:29101"/>
        <label>1</label>
    </ligand>
</feature>
<evidence type="ECO:0000256" key="8">
    <source>
        <dbReference type="PIRSR" id="PIRSR600175-1"/>
    </source>
</evidence>
<feature type="compositionally biased region" description="Low complexity" evidence="11">
    <location>
        <begin position="599"/>
        <end position="610"/>
    </location>
</feature>
<feature type="binding site" evidence="8">
    <location>
        <position position="56"/>
    </location>
    <ligand>
        <name>Na(+)</name>
        <dbReference type="ChEBI" id="CHEBI:29101"/>
        <label>1</label>
    </ligand>
</feature>
<organism evidence="13 14">
    <name type="scientific">Galendromus occidentalis</name>
    <name type="common">western predatory mite</name>
    <dbReference type="NCBI Taxonomy" id="34638"/>
    <lineage>
        <taxon>Eukaryota</taxon>
        <taxon>Metazoa</taxon>
        <taxon>Ecdysozoa</taxon>
        <taxon>Arthropoda</taxon>
        <taxon>Chelicerata</taxon>
        <taxon>Arachnida</taxon>
        <taxon>Acari</taxon>
        <taxon>Parasitiformes</taxon>
        <taxon>Mesostigmata</taxon>
        <taxon>Gamasina</taxon>
        <taxon>Phytoseioidea</taxon>
        <taxon>Phytoseiidae</taxon>
        <taxon>Typhlodrominae</taxon>
        <taxon>Galendromus</taxon>
    </lineage>
</organism>
<keyword evidence="5 10" id="KW-0769">Symport</keyword>
<keyword evidence="13" id="KW-1185">Reference proteome</keyword>
<keyword evidence="6 12" id="KW-1133">Transmembrane helix</keyword>
<keyword evidence="3 10" id="KW-0813">Transport</keyword>
<evidence type="ECO:0000256" key="12">
    <source>
        <dbReference type="SAM" id="Phobius"/>
    </source>
</evidence>
<feature type="binding site" evidence="8">
    <location>
        <position position="51"/>
    </location>
    <ligand>
        <name>Na(+)</name>
        <dbReference type="ChEBI" id="CHEBI:29101"/>
        <label>1</label>
    </ligand>
</feature>
<feature type="disulfide bond" evidence="9">
    <location>
        <begin position="154"/>
        <end position="163"/>
    </location>
</feature>
<gene>
    <name evidence="14" type="primary">LOC100897305</name>
</gene>
<comment type="subcellular location">
    <subcellularLocation>
        <location evidence="1">Membrane</location>
        <topology evidence="1">Multi-pass membrane protein</topology>
    </subcellularLocation>
</comment>
<evidence type="ECO:0000313" key="13">
    <source>
        <dbReference type="Proteomes" id="UP000694867"/>
    </source>
</evidence>
<reference evidence="14" key="1">
    <citation type="submission" date="2025-08" db="UniProtKB">
        <authorList>
            <consortium name="RefSeq"/>
        </authorList>
    </citation>
    <scope>IDENTIFICATION</scope>
</reference>
<dbReference type="GeneID" id="100897305"/>
<evidence type="ECO:0000313" key="14">
    <source>
        <dbReference type="RefSeq" id="XP_018495095.1"/>
    </source>
</evidence>
<evidence type="ECO:0000256" key="1">
    <source>
        <dbReference type="ARBA" id="ARBA00004141"/>
    </source>
</evidence>
<dbReference type="InterPro" id="IPR000175">
    <property type="entry name" value="Na/ntran_symport"/>
</dbReference>
<keyword evidence="4 10" id="KW-0812">Transmembrane</keyword>
<keyword evidence="8" id="KW-0915">Sodium</keyword>
<accession>A0AAJ7L5Z2</accession>
<name>A0AAJ7L5Z2_9ACAR</name>
<comment type="similarity">
    <text evidence="2 10">Belongs to the sodium:neurotransmitter symporter (SNF) (TC 2.A.22) family.</text>
</comment>
<dbReference type="GO" id="GO:0005886">
    <property type="term" value="C:plasma membrane"/>
    <property type="evidence" value="ECO:0007669"/>
    <property type="project" value="TreeGrafter"/>
</dbReference>
<dbReference type="Pfam" id="PF00209">
    <property type="entry name" value="SNF"/>
    <property type="match status" value="1"/>
</dbReference>
<dbReference type="RefSeq" id="XP_018495095.1">
    <property type="nucleotide sequence ID" value="XM_018639579.1"/>
</dbReference>
<proteinExistence type="inferred from homology"/>
<dbReference type="PRINTS" id="PR00176">
    <property type="entry name" value="NANEUSMPORT"/>
</dbReference>
<dbReference type="PROSITE" id="PS50267">
    <property type="entry name" value="NA_NEUROTRAN_SYMP_3"/>
    <property type="match status" value="1"/>
</dbReference>
<feature type="binding site" evidence="8">
    <location>
        <position position="52"/>
    </location>
    <ligand>
        <name>Na(+)</name>
        <dbReference type="ChEBI" id="CHEBI:29101"/>
        <label>1</label>
    </ligand>
</feature>
<evidence type="ECO:0000256" key="4">
    <source>
        <dbReference type="ARBA" id="ARBA00022692"/>
    </source>
</evidence>
<feature type="region of interest" description="Disordered" evidence="11">
    <location>
        <begin position="586"/>
        <end position="656"/>
    </location>
</feature>
<feature type="transmembrane region" description="Helical" evidence="12">
    <location>
        <begin position="70"/>
        <end position="90"/>
    </location>
</feature>
<feature type="transmembrane region" description="Helical" evidence="12">
    <location>
        <begin position="284"/>
        <end position="305"/>
    </location>
</feature>
<evidence type="ECO:0000256" key="2">
    <source>
        <dbReference type="ARBA" id="ARBA00006459"/>
    </source>
</evidence>